<dbReference type="InterPro" id="IPR020612">
    <property type="entry name" value="Methylthiotransferase_CS"/>
</dbReference>
<keyword evidence="5" id="KW-0949">S-adenosyl-L-methionine</keyword>
<dbReference type="Pfam" id="PF00919">
    <property type="entry name" value="UPF0004"/>
    <property type="match status" value="1"/>
</dbReference>
<dbReference type="InterPro" id="IPR058240">
    <property type="entry name" value="rSAM_sf"/>
</dbReference>
<evidence type="ECO:0000313" key="15">
    <source>
        <dbReference type="EMBL" id="KKP87900.1"/>
    </source>
</evidence>
<dbReference type="SUPFAM" id="SSF102114">
    <property type="entry name" value="Radical SAM enzymes"/>
    <property type="match status" value="1"/>
</dbReference>
<evidence type="ECO:0000256" key="5">
    <source>
        <dbReference type="ARBA" id="ARBA00022691"/>
    </source>
</evidence>
<evidence type="ECO:0000256" key="1">
    <source>
        <dbReference type="ARBA" id="ARBA00001966"/>
    </source>
</evidence>
<dbReference type="NCBIfam" id="TIGR01574">
    <property type="entry name" value="miaB-methiolase"/>
    <property type="match status" value="1"/>
</dbReference>
<dbReference type="PANTHER" id="PTHR43020:SF2">
    <property type="entry name" value="MITOCHONDRIAL TRNA METHYLTHIOTRANSFERASE CDK5RAP1"/>
    <property type="match status" value="1"/>
</dbReference>
<dbReference type="EMBL" id="LBRA01000019">
    <property type="protein sequence ID" value="KKP87900.1"/>
    <property type="molecule type" value="Genomic_DNA"/>
</dbReference>
<proteinExistence type="predicted"/>
<keyword evidence="4 15" id="KW-0808">Transferase</keyword>
<evidence type="ECO:0000256" key="10">
    <source>
        <dbReference type="ARBA" id="ARBA00068570"/>
    </source>
</evidence>
<dbReference type="FunFam" id="3.80.30.20:FF:000001">
    <property type="entry name" value="tRNA-2-methylthio-N(6)-dimethylallyladenosine synthase 2"/>
    <property type="match status" value="1"/>
</dbReference>
<feature type="domain" description="MTTase N-terminal" evidence="13">
    <location>
        <begin position="2"/>
        <end position="127"/>
    </location>
</feature>
<gene>
    <name evidence="15" type="ORF">UR92_C0019G0003</name>
</gene>
<dbReference type="NCBIfam" id="TIGR00089">
    <property type="entry name" value="MiaB/RimO family radical SAM methylthiotransferase"/>
    <property type="match status" value="1"/>
</dbReference>
<evidence type="ECO:0000256" key="2">
    <source>
        <dbReference type="ARBA" id="ARBA00003234"/>
    </source>
</evidence>
<dbReference type="GO" id="GO:0005829">
    <property type="term" value="C:cytosol"/>
    <property type="evidence" value="ECO:0007669"/>
    <property type="project" value="TreeGrafter"/>
</dbReference>
<evidence type="ECO:0000256" key="6">
    <source>
        <dbReference type="ARBA" id="ARBA00022723"/>
    </source>
</evidence>
<evidence type="ECO:0000313" key="16">
    <source>
        <dbReference type="Proteomes" id="UP000034683"/>
    </source>
</evidence>
<dbReference type="Pfam" id="PF04055">
    <property type="entry name" value="Radical_SAM"/>
    <property type="match status" value="1"/>
</dbReference>
<dbReference type="CDD" id="cd01335">
    <property type="entry name" value="Radical_SAM"/>
    <property type="match status" value="1"/>
</dbReference>
<dbReference type="AlphaFoldDB" id="A0A0G0FK86"/>
<dbReference type="SFLD" id="SFLDG01082">
    <property type="entry name" value="B12-binding_domain_containing"/>
    <property type="match status" value="1"/>
</dbReference>
<dbReference type="InterPro" id="IPR013848">
    <property type="entry name" value="Methylthiotransferase_N"/>
</dbReference>
<dbReference type="InterPro" id="IPR007197">
    <property type="entry name" value="rSAM"/>
</dbReference>
<evidence type="ECO:0000256" key="7">
    <source>
        <dbReference type="ARBA" id="ARBA00023004"/>
    </source>
</evidence>
<reference evidence="15 16" key="1">
    <citation type="journal article" date="2015" name="Nature">
        <title>rRNA introns, odd ribosomes, and small enigmatic genomes across a large radiation of phyla.</title>
        <authorList>
            <person name="Brown C.T."/>
            <person name="Hug L.A."/>
            <person name="Thomas B.C."/>
            <person name="Sharon I."/>
            <person name="Castelle C.J."/>
            <person name="Singh A."/>
            <person name="Wilkins M.J."/>
            <person name="Williams K.H."/>
            <person name="Banfield J.F."/>
        </authorList>
    </citation>
    <scope>NUCLEOTIDE SEQUENCE [LARGE SCALE GENOMIC DNA]</scope>
</reference>
<comment type="caution">
    <text evidence="15">The sequence shown here is derived from an EMBL/GenBank/DDBJ whole genome shotgun (WGS) entry which is preliminary data.</text>
</comment>
<dbReference type="PROSITE" id="PS51449">
    <property type="entry name" value="MTTASE_N"/>
    <property type="match status" value="1"/>
</dbReference>
<dbReference type="GO" id="GO:0051539">
    <property type="term" value="F:4 iron, 4 sulfur cluster binding"/>
    <property type="evidence" value="ECO:0007669"/>
    <property type="project" value="UniProtKB-KW"/>
</dbReference>
<dbReference type="GO" id="GO:0035597">
    <property type="term" value="F:tRNA-2-methylthio-N(6)-dimethylallyladenosine(37) synthase activity"/>
    <property type="evidence" value="ECO:0007669"/>
    <property type="project" value="UniProtKB-EC"/>
</dbReference>
<dbReference type="PATRIC" id="fig|1618733.3.peg.363"/>
<evidence type="ECO:0000256" key="11">
    <source>
        <dbReference type="ARBA" id="ARBA00080698"/>
    </source>
</evidence>
<dbReference type="SFLD" id="SFLDS00029">
    <property type="entry name" value="Radical_SAM"/>
    <property type="match status" value="1"/>
</dbReference>
<feature type="domain" description="Radical SAM core" evidence="14">
    <location>
        <begin position="153"/>
        <end position="381"/>
    </location>
</feature>
<evidence type="ECO:0000256" key="4">
    <source>
        <dbReference type="ARBA" id="ARBA00022679"/>
    </source>
</evidence>
<dbReference type="EC" id="2.8.4.3" evidence="9"/>
<dbReference type="Gene3D" id="3.80.30.20">
    <property type="entry name" value="tm_1862 like domain"/>
    <property type="match status" value="1"/>
</dbReference>
<dbReference type="SFLD" id="SFLDG01061">
    <property type="entry name" value="methylthiotransferase"/>
    <property type="match status" value="1"/>
</dbReference>
<dbReference type="Gene3D" id="3.40.50.12160">
    <property type="entry name" value="Methylthiotransferase, N-terminal domain"/>
    <property type="match status" value="1"/>
</dbReference>
<evidence type="ECO:0000256" key="8">
    <source>
        <dbReference type="ARBA" id="ARBA00023014"/>
    </source>
</evidence>
<dbReference type="InterPro" id="IPR023404">
    <property type="entry name" value="rSAM_horseshoe"/>
</dbReference>
<protein>
    <recommendedName>
        <fullName evidence="10">tRNA-2-methylthio-N(6)-dimethylallyladenosine synthase</fullName>
        <ecNumber evidence="9">2.8.4.3</ecNumber>
    </recommendedName>
    <alternativeName>
        <fullName evidence="12">(Dimethylallyl)adenosine tRNA methylthiotransferase MiaB</fullName>
    </alternativeName>
    <alternativeName>
        <fullName evidence="11">tRNA-i(6)A37 methylthiotransferase</fullName>
    </alternativeName>
</protein>
<dbReference type="FunFam" id="3.40.50.12160:FF:000003">
    <property type="entry name" value="CDK5 regulatory subunit-associated protein 1"/>
    <property type="match status" value="1"/>
</dbReference>
<name>A0A0G0FK86_9BACT</name>
<dbReference type="PROSITE" id="PS51918">
    <property type="entry name" value="RADICAL_SAM"/>
    <property type="match status" value="1"/>
</dbReference>
<evidence type="ECO:0000256" key="12">
    <source>
        <dbReference type="ARBA" id="ARBA00081141"/>
    </source>
</evidence>
<sequence length="433" mass="49322">MSKYLITTFGCQANTADSEKTAEIMENLGYIRAKNTDDLISAKNPVLIFNTCSVRQKAEDRIFGLNNKLQELKIKSASRRSKLKIILTGCMMHYSESELKKRLPLFDHFIDIKNIDVLPKLLHIKKTNNLNYTNKQRSLGNGKIFNRNDYGENVSKISALIPISNGCDNFCTYCIVPLARGREISRTVLDVMSDVKKAVASGIKEIWLLGQTVNSYKNGGVKFHNLLRWVNDIPGDFWIRFASPHPKDFSDELIKAMAECEKFAHYINLPVQSGNNTVLKRMGRPYTVGHYKKLVKKLRKAMPDIAISTDIIVGFPGETRKQFEDTKKLFKEIKFDMAFISEYSPRPKTVAYKMFKDNVSHKEKEARKNELNEILKKTALENNQKLVGKIVKVLNGRTEGNKPIEIEGSYSKNKFVSAKIIKANIWSLKGKLS</sequence>
<evidence type="ECO:0000256" key="3">
    <source>
        <dbReference type="ARBA" id="ARBA00022485"/>
    </source>
</evidence>
<evidence type="ECO:0000259" key="14">
    <source>
        <dbReference type="PROSITE" id="PS51918"/>
    </source>
</evidence>
<comment type="function">
    <text evidence="2">Catalyzes the methylthiolation of N6-(dimethylallyl)adenosine (i(6)A), leading to the formation of 2-methylthio-N6-(dimethylallyl)adenosine (ms(2)i(6)A) at position 37 in tRNAs that read codons beginning with uridine.</text>
</comment>
<keyword evidence="3" id="KW-0004">4Fe-4S</keyword>
<dbReference type="GO" id="GO:0046872">
    <property type="term" value="F:metal ion binding"/>
    <property type="evidence" value="ECO:0007669"/>
    <property type="project" value="UniProtKB-KW"/>
</dbReference>
<dbReference type="PROSITE" id="PS01278">
    <property type="entry name" value="MTTASE_RADICAL"/>
    <property type="match status" value="1"/>
</dbReference>
<dbReference type="InterPro" id="IPR038135">
    <property type="entry name" value="Methylthiotransferase_N_sf"/>
</dbReference>
<keyword evidence="8" id="KW-0411">Iron-sulfur</keyword>
<accession>A0A0G0FK86</accession>
<keyword evidence="6" id="KW-0479">Metal-binding</keyword>
<dbReference type="PANTHER" id="PTHR43020">
    <property type="entry name" value="CDK5 REGULATORY SUBUNIT-ASSOCIATED PROTEIN 1"/>
    <property type="match status" value="1"/>
</dbReference>
<comment type="cofactor">
    <cofactor evidence="1">
        <name>[4Fe-4S] cluster</name>
        <dbReference type="ChEBI" id="CHEBI:49883"/>
    </cofactor>
</comment>
<dbReference type="SMART" id="SM00729">
    <property type="entry name" value="Elp3"/>
    <property type="match status" value="1"/>
</dbReference>
<dbReference type="InterPro" id="IPR005839">
    <property type="entry name" value="Methylthiotransferase"/>
</dbReference>
<organism evidence="15 16">
    <name type="scientific">Candidatus Nomurabacteria bacterium GW2011_GWA2_35_80</name>
    <dbReference type="NCBI Taxonomy" id="1618733"/>
    <lineage>
        <taxon>Bacteria</taxon>
        <taxon>Candidatus Nomuraibacteriota</taxon>
    </lineage>
</organism>
<keyword evidence="7" id="KW-0408">Iron</keyword>
<evidence type="ECO:0000259" key="13">
    <source>
        <dbReference type="PROSITE" id="PS51449"/>
    </source>
</evidence>
<evidence type="ECO:0000256" key="9">
    <source>
        <dbReference type="ARBA" id="ARBA00033765"/>
    </source>
</evidence>
<dbReference type="Proteomes" id="UP000034683">
    <property type="component" value="Unassembled WGS sequence"/>
</dbReference>
<dbReference type="InterPro" id="IPR006638">
    <property type="entry name" value="Elp3/MiaA/NifB-like_rSAM"/>
</dbReference>